<comment type="caution">
    <text evidence="1">The sequence shown here is derived from an EMBL/GenBank/DDBJ whole genome shotgun (WGS) entry which is preliminary data.</text>
</comment>
<sequence length="152" mass="17062">MATAPSGDGNWHNIDLNEVDPIFTLFIGNIVLHNLVDKKVSDKDVKPSAASCEPYWIKPKLNFDGGYPFKGGNLIDIGTEGNISTTAGRVVQEDLSFPADKEIIETYELTNMWGDVHVRDRLLHFFDTGKDDDFLKKKYFLGMGQNIGCRYC</sequence>
<accession>A0ABR9D7V9</accession>
<dbReference type="Proteomes" id="UP000641152">
    <property type="component" value="Unassembled WGS sequence"/>
</dbReference>
<dbReference type="EMBL" id="JACXST010000001">
    <property type="protein sequence ID" value="MBD9359188.1"/>
    <property type="molecule type" value="Genomic_DNA"/>
</dbReference>
<dbReference type="RefSeq" id="WP_192392115.1">
    <property type="nucleotide sequence ID" value="NZ_CAJHIU010000001.1"/>
</dbReference>
<name>A0ABR9D7V9_9GAMM</name>
<proteinExistence type="predicted"/>
<keyword evidence="2" id="KW-1185">Reference proteome</keyword>
<organism evidence="1 2">
    <name type="scientific">Methylomonas fluvii</name>
    <dbReference type="NCBI Taxonomy" id="1854564"/>
    <lineage>
        <taxon>Bacteria</taxon>
        <taxon>Pseudomonadati</taxon>
        <taxon>Pseudomonadota</taxon>
        <taxon>Gammaproteobacteria</taxon>
        <taxon>Methylococcales</taxon>
        <taxon>Methylococcaceae</taxon>
        <taxon>Methylomonas</taxon>
    </lineage>
</organism>
<protein>
    <submittedName>
        <fullName evidence="1">Uncharacterized protein</fullName>
    </submittedName>
</protein>
<evidence type="ECO:0000313" key="2">
    <source>
        <dbReference type="Proteomes" id="UP000641152"/>
    </source>
</evidence>
<gene>
    <name evidence="1" type="ORF">EBB_01200</name>
</gene>
<evidence type="ECO:0000313" key="1">
    <source>
        <dbReference type="EMBL" id="MBD9359188.1"/>
    </source>
</evidence>
<reference evidence="1 2" key="1">
    <citation type="submission" date="2020-09" db="EMBL/GenBank/DDBJ databases">
        <title>Methylomonas albis sp. nov. and Methylomonas fluvii sp. nov.: Two cold-adapted methanotrophs from the River Elbe and an amended description of Methylovulum psychrotolerans strain Eb1.</title>
        <authorList>
            <person name="Bussmann I.K."/>
            <person name="Klings K.-W."/>
            <person name="Warnstedt J."/>
            <person name="Hoppert M."/>
            <person name="Saborowski A."/>
            <person name="Horn F."/>
            <person name="Liebner S."/>
        </authorList>
    </citation>
    <scope>NUCLEOTIDE SEQUENCE [LARGE SCALE GENOMIC DNA]</scope>
    <source>
        <strain evidence="1 2">EbB</strain>
    </source>
</reference>